<dbReference type="PANTHER" id="PTHR30055:SF226">
    <property type="entry name" value="HTH-TYPE TRANSCRIPTIONAL REGULATOR PKSA"/>
    <property type="match status" value="1"/>
</dbReference>
<keyword evidence="1 2" id="KW-0238">DNA-binding</keyword>
<dbReference type="AlphaFoldDB" id="A0A0D5XZ97"/>
<dbReference type="EMBL" id="CP011110">
    <property type="protein sequence ID" value="AKA24418.1"/>
    <property type="molecule type" value="Genomic_DNA"/>
</dbReference>
<dbReference type="GO" id="GO:0003700">
    <property type="term" value="F:DNA-binding transcription factor activity"/>
    <property type="evidence" value="ECO:0007669"/>
    <property type="project" value="TreeGrafter"/>
</dbReference>
<dbReference type="PROSITE" id="PS01081">
    <property type="entry name" value="HTH_TETR_1"/>
    <property type="match status" value="1"/>
</dbReference>
<evidence type="ECO:0000313" key="4">
    <source>
        <dbReference type="EMBL" id="AKA24418.1"/>
    </source>
</evidence>
<evidence type="ECO:0000256" key="2">
    <source>
        <dbReference type="PROSITE-ProRule" id="PRU00335"/>
    </source>
</evidence>
<proteinExistence type="predicted"/>
<dbReference type="Pfam" id="PF00440">
    <property type="entry name" value="TetR_N"/>
    <property type="match status" value="1"/>
</dbReference>
<dbReference type="SUPFAM" id="SSF46689">
    <property type="entry name" value="Homeodomain-like"/>
    <property type="match status" value="1"/>
</dbReference>
<dbReference type="PANTHER" id="PTHR30055">
    <property type="entry name" value="HTH-TYPE TRANSCRIPTIONAL REGULATOR RUTR"/>
    <property type="match status" value="1"/>
</dbReference>
<name>A0A0D5XZ97_9PSED</name>
<dbReference type="PRINTS" id="PR00455">
    <property type="entry name" value="HTHTETR"/>
</dbReference>
<dbReference type="KEGG" id="pcz:PCL1606_29670"/>
<dbReference type="InterPro" id="IPR009057">
    <property type="entry name" value="Homeodomain-like_sf"/>
</dbReference>
<dbReference type="RefSeq" id="WP_171820052.1">
    <property type="nucleotide sequence ID" value="NZ_CP011110.1"/>
</dbReference>
<dbReference type="Proteomes" id="UP000032748">
    <property type="component" value="Chromosome"/>
</dbReference>
<protein>
    <recommendedName>
        <fullName evidence="3">HTH tetR-type domain-containing protein</fullName>
    </recommendedName>
</protein>
<organism evidence="4 5">
    <name type="scientific">Pseudomonas chlororaphis</name>
    <dbReference type="NCBI Taxonomy" id="587753"/>
    <lineage>
        <taxon>Bacteria</taxon>
        <taxon>Pseudomonadati</taxon>
        <taxon>Pseudomonadota</taxon>
        <taxon>Gammaproteobacteria</taxon>
        <taxon>Pseudomonadales</taxon>
        <taxon>Pseudomonadaceae</taxon>
        <taxon>Pseudomonas</taxon>
    </lineage>
</organism>
<accession>A0A0D5XZ97</accession>
<evidence type="ECO:0000313" key="5">
    <source>
        <dbReference type="Proteomes" id="UP000032748"/>
    </source>
</evidence>
<sequence>MTTPTASSKPSDPGALSKKGQLTRARILEAGRQVLSERGYFGATVAEIAERSGLALGSIYRYFDNKEDLFLELLESLVEELFTSVNKSWVKDKVLESLRESSRRYLTTYYNNRHFIAGLLEMSAAVPECAELWWKLRQKTFSRKAQYLQKALANDVLQPDHTAAALATMVEQLAYHWYVETEKNGGESPDLEVAAETISLIWYRAIYAGAEKA</sequence>
<dbReference type="PROSITE" id="PS50977">
    <property type="entry name" value="HTH_TETR_2"/>
    <property type="match status" value="1"/>
</dbReference>
<dbReference type="PATRIC" id="fig|587753.10.peg.2956"/>
<feature type="DNA-binding region" description="H-T-H motif" evidence="2">
    <location>
        <begin position="44"/>
        <end position="63"/>
    </location>
</feature>
<dbReference type="InterPro" id="IPR023772">
    <property type="entry name" value="DNA-bd_HTH_TetR-type_CS"/>
</dbReference>
<dbReference type="InterPro" id="IPR036271">
    <property type="entry name" value="Tet_transcr_reg_TetR-rel_C_sf"/>
</dbReference>
<gene>
    <name evidence="4" type="ORF">PCL1606_29670</name>
</gene>
<evidence type="ECO:0000256" key="1">
    <source>
        <dbReference type="ARBA" id="ARBA00023125"/>
    </source>
</evidence>
<dbReference type="InterPro" id="IPR001647">
    <property type="entry name" value="HTH_TetR"/>
</dbReference>
<dbReference type="GO" id="GO:0000976">
    <property type="term" value="F:transcription cis-regulatory region binding"/>
    <property type="evidence" value="ECO:0007669"/>
    <property type="project" value="TreeGrafter"/>
</dbReference>
<reference evidence="4 5" key="1">
    <citation type="journal article" date="2015" name="Mol. Plant Microbe Interact.">
        <title>Comparative Genomic Analysis of Pseudomonas chlororaphis PCL1606 Reveals New Insight into Antifungal Compounds Involved in Biocontrol.</title>
        <authorList>
            <person name="Calderon C.E."/>
            <person name="Ramos C."/>
            <person name="de Vicente A."/>
            <person name="Cazorla F.M."/>
        </authorList>
    </citation>
    <scope>NUCLEOTIDE SEQUENCE [LARGE SCALE GENOMIC DNA]</scope>
    <source>
        <strain evidence="4 5">PCL1606</strain>
    </source>
</reference>
<evidence type="ECO:0000259" key="3">
    <source>
        <dbReference type="PROSITE" id="PS50977"/>
    </source>
</evidence>
<dbReference type="Gene3D" id="1.10.357.10">
    <property type="entry name" value="Tetracycline Repressor, domain 2"/>
    <property type="match status" value="1"/>
</dbReference>
<feature type="domain" description="HTH tetR-type" evidence="3">
    <location>
        <begin position="21"/>
        <end position="81"/>
    </location>
</feature>
<dbReference type="InterPro" id="IPR050109">
    <property type="entry name" value="HTH-type_TetR-like_transc_reg"/>
</dbReference>
<dbReference type="Gene3D" id="1.10.10.60">
    <property type="entry name" value="Homeodomain-like"/>
    <property type="match status" value="1"/>
</dbReference>
<dbReference type="SUPFAM" id="SSF48498">
    <property type="entry name" value="Tetracyclin repressor-like, C-terminal domain"/>
    <property type="match status" value="1"/>
</dbReference>